<name>A0A4R0QNI7_9BIFI</name>
<dbReference type="EMBL" id="RXLP01000026">
    <property type="protein sequence ID" value="TCD53762.1"/>
    <property type="molecule type" value="Genomic_DNA"/>
</dbReference>
<evidence type="ECO:0000313" key="1">
    <source>
        <dbReference type="EMBL" id="TCD53762.1"/>
    </source>
</evidence>
<proteinExistence type="predicted"/>
<evidence type="ECO:0000313" key="2">
    <source>
        <dbReference type="Proteomes" id="UP000291289"/>
    </source>
</evidence>
<reference evidence="1 2" key="1">
    <citation type="submission" date="2018-12" db="EMBL/GenBank/DDBJ databases">
        <title>Alloscrdovia theropitheci sp. nov: a novel taxon from the feces of the bleeding-herat monkey (Theropithecus geleda).</title>
        <authorList>
            <person name="Modesto M."/>
        </authorList>
    </citation>
    <scope>NUCLEOTIDE SEQUENCE [LARGE SCALE GENOMIC DNA]</scope>
    <source>
        <strain evidence="1 2">GLDI4/2</strain>
    </source>
</reference>
<dbReference type="AlphaFoldDB" id="A0A4R0QNI7"/>
<comment type="caution">
    <text evidence="1">The sequence shown here is derived from an EMBL/GenBank/DDBJ whole genome shotgun (WGS) entry which is preliminary data.</text>
</comment>
<sequence>MPTRADLELLAKAQNHNVEFARRDLDKLWKSLQGLEPDKQRNALLKLIPELVSKYGDVAGTAAAEWYEQAREADLGKSDFIATIGEGYPSEAVQDSIRWQAGVLWDDPQQMQRFLNNSIDRWVKYCGRATIMENVRHDSHKVKWALVPQGKTCAFCTMLASNGFHYERKYKAQAAQHANCDCWPCPSFKSRQAFIQGYDPDKLYNDYQEAREELARARKGEGPYAKAFKDFEKQNPHKDATASGRSAEVWMMRHLKPDEYKDGVHTDVRMTSDQSLSYAIYKDYRSSLAERFIAANNPKYKMPPETPVEAPKDWPKDLPQLRAKEWNHILYGDREKVRNSQTKEKEWNFKGGHSSGFGWITNGDEFPSSWKNEDILNAIEHTVGNTSSDGLFTSTYKGVKIQVIVRKGKVITAYRLGR</sequence>
<organism evidence="1 2">
    <name type="scientific">Alloscardovia theropitheci</name>
    <dbReference type="NCBI Taxonomy" id="2496842"/>
    <lineage>
        <taxon>Bacteria</taxon>
        <taxon>Bacillati</taxon>
        <taxon>Actinomycetota</taxon>
        <taxon>Actinomycetes</taxon>
        <taxon>Bifidobacteriales</taxon>
        <taxon>Bifidobacteriaceae</taxon>
        <taxon>Alloscardovia</taxon>
    </lineage>
</organism>
<dbReference type="Proteomes" id="UP000291289">
    <property type="component" value="Unassembled WGS sequence"/>
</dbReference>
<dbReference type="InterPro" id="IPR057369">
    <property type="entry name" value="VG15"/>
</dbReference>
<dbReference type="OrthoDB" id="3194844at2"/>
<gene>
    <name evidence="1" type="ORF">EJ419_07290</name>
</gene>
<dbReference type="Pfam" id="PF25310">
    <property type="entry name" value="VG15"/>
    <property type="match status" value="1"/>
</dbReference>
<keyword evidence="2" id="KW-1185">Reference proteome</keyword>
<accession>A0A4R0QNI7</accession>
<dbReference type="RefSeq" id="WP_131285096.1">
    <property type="nucleotide sequence ID" value="NZ_RXLP01000026.1"/>
</dbReference>
<protein>
    <submittedName>
        <fullName evidence="1">Uncharacterized protein</fullName>
    </submittedName>
</protein>